<dbReference type="Gene3D" id="3.80.10.10">
    <property type="entry name" value="Ribonuclease Inhibitor"/>
    <property type="match status" value="1"/>
</dbReference>
<dbReference type="HOGENOM" id="CLU_029073_1_0_1"/>
<dbReference type="SUPFAM" id="SSF52047">
    <property type="entry name" value="RNI-like"/>
    <property type="match status" value="1"/>
</dbReference>
<name>T1K728_TETUR</name>
<dbReference type="EMBL" id="CAEY01001799">
    <property type="status" value="NOT_ANNOTATED_CDS"/>
    <property type="molecule type" value="Genomic_DNA"/>
</dbReference>
<protein>
    <recommendedName>
        <fullName evidence="1">F-box domain-containing protein</fullName>
    </recommendedName>
</protein>
<dbReference type="KEGG" id="tut:107360998"/>
<feature type="domain" description="F-box" evidence="1">
    <location>
        <begin position="3"/>
        <end position="39"/>
    </location>
</feature>
<proteinExistence type="predicted"/>
<reference evidence="2" key="2">
    <citation type="submission" date="2015-06" db="UniProtKB">
        <authorList>
            <consortium name="EnsemblMetazoa"/>
        </authorList>
    </citation>
    <scope>IDENTIFICATION</scope>
</reference>
<evidence type="ECO:0000313" key="3">
    <source>
        <dbReference type="Proteomes" id="UP000015104"/>
    </source>
</evidence>
<accession>T1K728</accession>
<evidence type="ECO:0000259" key="1">
    <source>
        <dbReference type="Pfam" id="PF12937"/>
    </source>
</evidence>
<dbReference type="InterPro" id="IPR036047">
    <property type="entry name" value="F-box-like_dom_sf"/>
</dbReference>
<reference evidence="3" key="1">
    <citation type="submission" date="2011-08" db="EMBL/GenBank/DDBJ databases">
        <authorList>
            <person name="Rombauts S."/>
        </authorList>
    </citation>
    <scope>NUCLEOTIDE SEQUENCE</scope>
    <source>
        <strain evidence="3">London</strain>
    </source>
</reference>
<dbReference type="EnsemblMetazoa" id="tetur06g02690.1">
    <property type="protein sequence ID" value="tetur06g02690.1"/>
    <property type="gene ID" value="tetur06g02690"/>
</dbReference>
<dbReference type="Proteomes" id="UP000015104">
    <property type="component" value="Unassembled WGS sequence"/>
</dbReference>
<dbReference type="Gene3D" id="1.20.1280.50">
    <property type="match status" value="1"/>
</dbReference>
<dbReference type="Pfam" id="PF12937">
    <property type="entry name" value="F-box-like"/>
    <property type="match status" value="1"/>
</dbReference>
<dbReference type="OrthoDB" id="27842at2759"/>
<dbReference type="OMA" id="IDNDKLW"/>
<dbReference type="InterPro" id="IPR032675">
    <property type="entry name" value="LRR_dom_sf"/>
</dbReference>
<dbReference type="SUPFAM" id="SSF81383">
    <property type="entry name" value="F-box domain"/>
    <property type="match status" value="1"/>
</dbReference>
<dbReference type="AlphaFoldDB" id="T1K728"/>
<sequence>MLINELPDDCLLAIFGYINSLNDLTNCYKVCNKWSYLIAERTKKVKYLMETRGYSLDCVYFQGRGQIDVSCLSKLFTNLMIVELNNSYYVGSEEFVAFVRNQASLKGLILTIDKPVEKYRDQLEMVSFTYIRPNFRLNGSSIKQLHTWHYLDFKRYTHYFPNLEKLNIIVDDSYYDGPALEKLKILEIFPLSLLKDSCYAFQFMDSCPNLQSAHMTVHTNDFFVDETLKHKCLRDLVIIFSADQTNWNNLKRLLMKYPNLKHLALRTNQDMKDEHIEELVRILPNLVLLDVRGCNGVTQSAFNHVQDYCKRYGRSTKFYFNGNQNAIESDWPHLSSKEEKISRGFDFMKHCFLKKYQQLPCFLIPDDYWNPHT</sequence>
<gene>
    <name evidence="2" type="primary">107360998</name>
</gene>
<evidence type="ECO:0000313" key="2">
    <source>
        <dbReference type="EnsemblMetazoa" id="tetur06g02690.1"/>
    </source>
</evidence>
<dbReference type="InterPro" id="IPR001810">
    <property type="entry name" value="F-box_dom"/>
</dbReference>
<organism evidence="2 3">
    <name type="scientific">Tetranychus urticae</name>
    <name type="common">Two-spotted spider mite</name>
    <dbReference type="NCBI Taxonomy" id="32264"/>
    <lineage>
        <taxon>Eukaryota</taxon>
        <taxon>Metazoa</taxon>
        <taxon>Ecdysozoa</taxon>
        <taxon>Arthropoda</taxon>
        <taxon>Chelicerata</taxon>
        <taxon>Arachnida</taxon>
        <taxon>Acari</taxon>
        <taxon>Acariformes</taxon>
        <taxon>Trombidiformes</taxon>
        <taxon>Prostigmata</taxon>
        <taxon>Eleutherengona</taxon>
        <taxon>Raphignathae</taxon>
        <taxon>Tetranychoidea</taxon>
        <taxon>Tetranychidae</taxon>
        <taxon>Tetranychus</taxon>
    </lineage>
</organism>
<keyword evidence="3" id="KW-1185">Reference proteome</keyword>